<evidence type="ECO:0000259" key="11">
    <source>
        <dbReference type="PROSITE" id="PS50111"/>
    </source>
</evidence>
<dbReference type="SMART" id="SM00283">
    <property type="entry name" value="MA"/>
    <property type="match status" value="1"/>
</dbReference>
<sequence length="656" mass="70235">MNLKHKFMALSGIMGLLMAIVAVVGYYMASRDLNQSVDSELRATISREAMVLDGWLREKRAFGEATTNYMTSLNGNFDIMHSKATLGTTMSDKEILEMTGATEDGWWLGYYTGDKTGKRDPRQRPWYKDAKAKDKVFFTDAYVAASTGKLVVSVAAPVKADGQFIGATCVDIALDAITEQVNKLKYHGEGAGIVMEKSGNILATSGAGEQMKNFKEIDGLGSHFEEMVKNGEGYFEANINGEDKVFAYQTVPSTGWIMGISVSSSFVFAALTHLKMVFAILIVIGLLLSGVICRSFAGRIIKPVELLEAHATQMANGNLSVNNLPVESNDEIGMLTNAFNTMCTNLRNLIGKMAATSEQVAASSEELTASAHQSADASVHVAETVGNVSFSMEKQLEDINGAKKNVDDVYADVTAMAAKARTVTDTSNRTAEAAQKGSQLMENAVKRMGNIEQSVMASADVVEKLGENSNQIGQIVDAISSIAEQTNLLSLNAAIEAARAGEHGRGFAVVAEEVRKLASESQESAEQIKSRIDSIQRDTFEAVKAMQAGTDEVKSGTAAIREVGEQFEGILTMVNGIKQQMDEINTSVNTVAAGANNIVTAVDSIDGISRKTAEDTQTISSATQEQSASNEEIAAASQALANLASDMQTAIKQFKV</sequence>
<dbReference type="RefSeq" id="WP_074671188.1">
    <property type="nucleotide sequence ID" value="NZ_FNQG01000003.1"/>
</dbReference>
<feature type="transmembrane region" description="Helical" evidence="10">
    <location>
        <begin position="253"/>
        <end position="271"/>
    </location>
</feature>
<evidence type="ECO:0000256" key="5">
    <source>
        <dbReference type="ARBA" id="ARBA00022989"/>
    </source>
</evidence>
<dbReference type="CDD" id="cd12912">
    <property type="entry name" value="PDC2_MCP_like"/>
    <property type="match status" value="1"/>
</dbReference>
<dbReference type="Pfam" id="PF00015">
    <property type="entry name" value="MCPsignal"/>
    <property type="match status" value="1"/>
</dbReference>
<keyword evidence="3" id="KW-0145">Chemotaxis</keyword>
<dbReference type="CDD" id="cd06225">
    <property type="entry name" value="HAMP"/>
    <property type="match status" value="1"/>
</dbReference>
<evidence type="ECO:0000256" key="2">
    <source>
        <dbReference type="ARBA" id="ARBA00022475"/>
    </source>
</evidence>
<dbReference type="InterPro" id="IPR004089">
    <property type="entry name" value="MCPsignal_dom"/>
</dbReference>
<dbReference type="InterPro" id="IPR003660">
    <property type="entry name" value="HAMP_dom"/>
</dbReference>
<dbReference type="CDD" id="cd11386">
    <property type="entry name" value="MCP_signal"/>
    <property type="match status" value="1"/>
</dbReference>
<keyword evidence="7 9" id="KW-0807">Transducer</keyword>
<dbReference type="InterPro" id="IPR029151">
    <property type="entry name" value="Sensor-like_sf"/>
</dbReference>
<reference evidence="13 14" key="1">
    <citation type="submission" date="2016-10" db="EMBL/GenBank/DDBJ databases">
        <authorList>
            <person name="de Groot N.N."/>
        </authorList>
    </citation>
    <scope>NUCLEOTIDE SEQUENCE [LARGE SCALE GENOMIC DNA]</scope>
    <source>
        <strain evidence="13 14">DSM 2872</strain>
    </source>
</reference>
<dbReference type="SMART" id="SM00304">
    <property type="entry name" value="HAMP"/>
    <property type="match status" value="1"/>
</dbReference>
<evidence type="ECO:0000256" key="3">
    <source>
        <dbReference type="ARBA" id="ARBA00022500"/>
    </source>
</evidence>
<evidence type="ECO:0000313" key="13">
    <source>
        <dbReference type="EMBL" id="SDZ84989.1"/>
    </source>
</evidence>
<evidence type="ECO:0000256" key="10">
    <source>
        <dbReference type="SAM" id="Phobius"/>
    </source>
</evidence>
<dbReference type="Gene3D" id="3.30.450.20">
    <property type="entry name" value="PAS domain"/>
    <property type="match status" value="2"/>
</dbReference>
<dbReference type="AlphaFoldDB" id="A0A1H3WCZ3"/>
<accession>A0A1H3WCZ3</accession>
<evidence type="ECO:0000256" key="7">
    <source>
        <dbReference type="ARBA" id="ARBA00023224"/>
    </source>
</evidence>
<evidence type="ECO:0000256" key="1">
    <source>
        <dbReference type="ARBA" id="ARBA00004651"/>
    </source>
</evidence>
<proteinExistence type="inferred from homology"/>
<dbReference type="Proteomes" id="UP000183469">
    <property type="component" value="Unassembled WGS sequence"/>
</dbReference>
<dbReference type="SUPFAM" id="SSF58104">
    <property type="entry name" value="Methyl-accepting chemotaxis protein (MCP) signaling domain"/>
    <property type="match status" value="1"/>
</dbReference>
<dbReference type="InterPro" id="IPR033479">
    <property type="entry name" value="dCache_1"/>
</dbReference>
<dbReference type="PROSITE" id="PS50885">
    <property type="entry name" value="HAMP"/>
    <property type="match status" value="1"/>
</dbReference>
<dbReference type="EMBL" id="FNQG01000003">
    <property type="protein sequence ID" value="SDZ84989.1"/>
    <property type="molecule type" value="Genomic_DNA"/>
</dbReference>
<dbReference type="OrthoDB" id="136416at2"/>
<dbReference type="Pfam" id="PF02743">
    <property type="entry name" value="dCache_1"/>
    <property type="match status" value="1"/>
</dbReference>
<keyword evidence="6 10" id="KW-0472">Membrane</keyword>
<feature type="domain" description="Methyl-accepting transducer" evidence="11">
    <location>
        <begin position="370"/>
        <end position="606"/>
    </location>
</feature>
<dbReference type="CDD" id="cd12913">
    <property type="entry name" value="PDC1_MCP_like"/>
    <property type="match status" value="1"/>
</dbReference>
<name>A0A1H3WCZ3_SELRU</name>
<dbReference type="Gene3D" id="1.10.287.950">
    <property type="entry name" value="Methyl-accepting chemotaxis protein"/>
    <property type="match status" value="1"/>
</dbReference>
<protein>
    <submittedName>
        <fullName evidence="13">Methyl-accepting chemotaxis protein</fullName>
    </submittedName>
</protein>
<evidence type="ECO:0000313" key="14">
    <source>
        <dbReference type="Proteomes" id="UP000183469"/>
    </source>
</evidence>
<evidence type="ECO:0000259" key="12">
    <source>
        <dbReference type="PROSITE" id="PS50885"/>
    </source>
</evidence>
<dbReference type="SUPFAM" id="SSF103190">
    <property type="entry name" value="Sensory domain-like"/>
    <property type="match status" value="1"/>
</dbReference>
<gene>
    <name evidence="13" type="ORF">SAMN05660648_00903</name>
</gene>
<organism evidence="13 14">
    <name type="scientific">Selenomonas ruminantium</name>
    <dbReference type="NCBI Taxonomy" id="971"/>
    <lineage>
        <taxon>Bacteria</taxon>
        <taxon>Bacillati</taxon>
        <taxon>Bacillota</taxon>
        <taxon>Negativicutes</taxon>
        <taxon>Selenomonadales</taxon>
        <taxon>Selenomonadaceae</taxon>
        <taxon>Selenomonas</taxon>
    </lineage>
</organism>
<dbReference type="PANTHER" id="PTHR32089:SF112">
    <property type="entry name" value="LYSOZYME-LIKE PROTEIN-RELATED"/>
    <property type="match status" value="1"/>
</dbReference>
<evidence type="ECO:0000256" key="4">
    <source>
        <dbReference type="ARBA" id="ARBA00022692"/>
    </source>
</evidence>
<dbReference type="Pfam" id="PF00672">
    <property type="entry name" value="HAMP"/>
    <property type="match status" value="1"/>
</dbReference>
<feature type="transmembrane region" description="Helical" evidence="10">
    <location>
        <begin position="7"/>
        <end position="29"/>
    </location>
</feature>
<evidence type="ECO:0000256" key="6">
    <source>
        <dbReference type="ARBA" id="ARBA00023136"/>
    </source>
</evidence>
<feature type="domain" description="HAMP" evidence="12">
    <location>
        <begin position="298"/>
        <end position="351"/>
    </location>
</feature>
<dbReference type="PANTHER" id="PTHR32089">
    <property type="entry name" value="METHYL-ACCEPTING CHEMOTAXIS PROTEIN MCPB"/>
    <property type="match status" value="1"/>
</dbReference>
<keyword evidence="2" id="KW-1003">Cell membrane</keyword>
<dbReference type="PROSITE" id="PS50111">
    <property type="entry name" value="CHEMOTAXIS_TRANSDUC_2"/>
    <property type="match status" value="1"/>
</dbReference>
<dbReference type="GO" id="GO:0005886">
    <property type="term" value="C:plasma membrane"/>
    <property type="evidence" value="ECO:0007669"/>
    <property type="project" value="UniProtKB-SubCell"/>
</dbReference>
<comment type="subcellular location">
    <subcellularLocation>
        <location evidence="1">Cell membrane</location>
        <topology evidence="1">Multi-pass membrane protein</topology>
    </subcellularLocation>
</comment>
<dbReference type="GO" id="GO:0006935">
    <property type="term" value="P:chemotaxis"/>
    <property type="evidence" value="ECO:0007669"/>
    <property type="project" value="UniProtKB-KW"/>
</dbReference>
<evidence type="ECO:0000256" key="9">
    <source>
        <dbReference type="PROSITE-ProRule" id="PRU00284"/>
    </source>
</evidence>
<evidence type="ECO:0000256" key="8">
    <source>
        <dbReference type="ARBA" id="ARBA00029447"/>
    </source>
</evidence>
<feature type="transmembrane region" description="Helical" evidence="10">
    <location>
        <begin position="278"/>
        <end position="297"/>
    </location>
</feature>
<dbReference type="GO" id="GO:0007165">
    <property type="term" value="P:signal transduction"/>
    <property type="evidence" value="ECO:0007669"/>
    <property type="project" value="UniProtKB-KW"/>
</dbReference>
<keyword evidence="4 10" id="KW-0812">Transmembrane</keyword>
<comment type="similarity">
    <text evidence="8">Belongs to the methyl-accepting chemotaxis (MCP) protein family.</text>
</comment>
<keyword evidence="5 10" id="KW-1133">Transmembrane helix</keyword>